<dbReference type="EMBL" id="JAVQLW010000005">
    <property type="protein sequence ID" value="MDS9469988.1"/>
    <property type="molecule type" value="Genomic_DNA"/>
</dbReference>
<dbReference type="InterPro" id="IPR051258">
    <property type="entry name" value="Diverse_Substrate_Transporter"/>
</dbReference>
<dbReference type="SUPFAM" id="SSF103481">
    <property type="entry name" value="Multidrug resistance efflux transporter EmrE"/>
    <property type="match status" value="2"/>
</dbReference>
<feature type="transmembrane region" description="Helical" evidence="7">
    <location>
        <begin position="122"/>
        <end position="142"/>
    </location>
</feature>
<reference evidence="10" key="1">
    <citation type="submission" date="2023-07" db="EMBL/GenBank/DDBJ databases">
        <title>Paracoccus sp. MBLB3053 whole genome sequence.</title>
        <authorList>
            <person name="Hwang C.Y."/>
            <person name="Cho E.-S."/>
            <person name="Seo M.-J."/>
        </authorList>
    </citation>
    <scope>NUCLEOTIDE SEQUENCE [LARGE SCALE GENOMIC DNA]</scope>
    <source>
        <strain evidence="10">MBLB3053</strain>
    </source>
</reference>
<evidence type="ECO:0000256" key="2">
    <source>
        <dbReference type="ARBA" id="ARBA00022475"/>
    </source>
</evidence>
<dbReference type="Proteomes" id="UP001269144">
    <property type="component" value="Unassembled WGS sequence"/>
</dbReference>
<keyword evidence="10" id="KW-1185">Reference proteome</keyword>
<feature type="transmembrane region" description="Helical" evidence="7">
    <location>
        <begin position="7"/>
        <end position="27"/>
    </location>
</feature>
<feature type="transmembrane region" description="Helical" evidence="7">
    <location>
        <begin position="248"/>
        <end position="267"/>
    </location>
</feature>
<dbReference type="Pfam" id="PF00892">
    <property type="entry name" value="EamA"/>
    <property type="match status" value="2"/>
</dbReference>
<feature type="domain" description="EamA" evidence="8">
    <location>
        <begin position="9"/>
        <end position="138"/>
    </location>
</feature>
<dbReference type="PANTHER" id="PTHR42920:SF5">
    <property type="entry name" value="EAMA DOMAIN-CONTAINING PROTEIN"/>
    <property type="match status" value="1"/>
</dbReference>
<feature type="region of interest" description="Disordered" evidence="6">
    <location>
        <begin position="299"/>
        <end position="319"/>
    </location>
</feature>
<evidence type="ECO:0000313" key="10">
    <source>
        <dbReference type="Proteomes" id="UP001269144"/>
    </source>
</evidence>
<gene>
    <name evidence="9" type="ORF">RGQ15_20775</name>
</gene>
<dbReference type="PANTHER" id="PTHR42920">
    <property type="entry name" value="OS03G0707200 PROTEIN-RELATED"/>
    <property type="match status" value="1"/>
</dbReference>
<evidence type="ECO:0000256" key="7">
    <source>
        <dbReference type="SAM" id="Phobius"/>
    </source>
</evidence>
<organism evidence="9 10">
    <name type="scientific">Paracoccus aurantius</name>
    <dbReference type="NCBI Taxonomy" id="3073814"/>
    <lineage>
        <taxon>Bacteria</taxon>
        <taxon>Pseudomonadati</taxon>
        <taxon>Pseudomonadota</taxon>
        <taxon>Alphaproteobacteria</taxon>
        <taxon>Rhodobacterales</taxon>
        <taxon>Paracoccaceae</taxon>
        <taxon>Paracoccus</taxon>
    </lineage>
</organism>
<evidence type="ECO:0000256" key="4">
    <source>
        <dbReference type="ARBA" id="ARBA00022989"/>
    </source>
</evidence>
<evidence type="ECO:0000259" key="8">
    <source>
        <dbReference type="Pfam" id="PF00892"/>
    </source>
</evidence>
<sequence>MTERGRVLWADLAVLGVAVVWGASYPIAKGALAHAPVLVLIFYRFVVTALAMSAIARREILAAAPRDLAAGAVLGAILCAIFLAETWGVAMTSATNAALIISLCTLLTPLIEFGLRRRLPPAGILLGAGIAIAGVGLVAGGLDRLGMGDFLILVAAGLRAVMVVATKRLMADRAIGSAALTAVQAGTVGTLTLALVLTGYSGESGGGELIVGAGLPFWAAVGFLSLFCTIAAFYVQNAAIRHTSPTRVSFLMGTEPLFGVLLARALLAETASPATIAGTGLILGGTFLGLLAERQVPRGPAQTTLSRGSQPPAHRAEAP</sequence>
<keyword evidence="3 7" id="KW-0812">Transmembrane</keyword>
<evidence type="ECO:0000256" key="3">
    <source>
        <dbReference type="ARBA" id="ARBA00022692"/>
    </source>
</evidence>
<proteinExistence type="predicted"/>
<protein>
    <submittedName>
        <fullName evidence="9">DMT family transporter</fullName>
    </submittedName>
</protein>
<keyword evidence="4 7" id="KW-1133">Transmembrane helix</keyword>
<feature type="transmembrane region" description="Helical" evidence="7">
    <location>
        <begin position="178"/>
        <end position="197"/>
    </location>
</feature>
<feature type="transmembrane region" description="Helical" evidence="7">
    <location>
        <begin position="68"/>
        <end position="90"/>
    </location>
</feature>
<dbReference type="InterPro" id="IPR000620">
    <property type="entry name" value="EamA_dom"/>
</dbReference>
<feature type="transmembrane region" description="Helical" evidence="7">
    <location>
        <begin position="96"/>
        <end position="115"/>
    </location>
</feature>
<evidence type="ECO:0000256" key="1">
    <source>
        <dbReference type="ARBA" id="ARBA00004651"/>
    </source>
</evidence>
<comment type="caution">
    <text evidence="9">The sequence shown here is derived from an EMBL/GenBank/DDBJ whole genome shotgun (WGS) entry which is preliminary data.</text>
</comment>
<feature type="transmembrane region" description="Helical" evidence="7">
    <location>
        <begin position="148"/>
        <end position="166"/>
    </location>
</feature>
<feature type="transmembrane region" description="Helical" evidence="7">
    <location>
        <begin position="273"/>
        <end position="292"/>
    </location>
</feature>
<dbReference type="RefSeq" id="WP_311162774.1">
    <property type="nucleotide sequence ID" value="NZ_JAVQLW010000005.1"/>
</dbReference>
<feature type="transmembrane region" description="Helical" evidence="7">
    <location>
        <begin position="217"/>
        <end position="236"/>
    </location>
</feature>
<accession>A0ABU2HY53</accession>
<feature type="domain" description="EamA" evidence="8">
    <location>
        <begin position="147"/>
        <end position="288"/>
    </location>
</feature>
<comment type="subcellular location">
    <subcellularLocation>
        <location evidence="1">Cell membrane</location>
        <topology evidence="1">Multi-pass membrane protein</topology>
    </subcellularLocation>
</comment>
<evidence type="ECO:0000256" key="5">
    <source>
        <dbReference type="ARBA" id="ARBA00023136"/>
    </source>
</evidence>
<dbReference type="InterPro" id="IPR037185">
    <property type="entry name" value="EmrE-like"/>
</dbReference>
<feature type="transmembrane region" description="Helical" evidence="7">
    <location>
        <begin position="33"/>
        <end position="56"/>
    </location>
</feature>
<name>A0ABU2HY53_9RHOB</name>
<evidence type="ECO:0000313" key="9">
    <source>
        <dbReference type="EMBL" id="MDS9469988.1"/>
    </source>
</evidence>
<keyword evidence="2" id="KW-1003">Cell membrane</keyword>
<keyword evidence="5 7" id="KW-0472">Membrane</keyword>
<evidence type="ECO:0000256" key="6">
    <source>
        <dbReference type="SAM" id="MobiDB-lite"/>
    </source>
</evidence>